<feature type="domain" description="Serine/threonine specific protein phosphatases" evidence="9">
    <location>
        <begin position="130"/>
        <end position="135"/>
    </location>
</feature>
<keyword evidence="2" id="KW-0479">Metal-binding</keyword>
<keyword evidence="11" id="KW-1185">Reference proteome</keyword>
<dbReference type="InterPro" id="IPR050341">
    <property type="entry name" value="PP1_catalytic_subunit"/>
</dbReference>
<evidence type="ECO:0000313" key="10">
    <source>
        <dbReference type="EMBL" id="KAK9792247.1"/>
    </source>
</evidence>
<comment type="similarity">
    <text evidence="8">Belongs to the PPP phosphatase family.</text>
</comment>
<comment type="catalytic activity">
    <reaction evidence="7 8">
        <text>O-phospho-L-threonyl-[protein] + H2O = L-threonyl-[protein] + phosphate</text>
        <dbReference type="Rhea" id="RHEA:47004"/>
        <dbReference type="Rhea" id="RHEA-COMP:11060"/>
        <dbReference type="Rhea" id="RHEA-COMP:11605"/>
        <dbReference type="ChEBI" id="CHEBI:15377"/>
        <dbReference type="ChEBI" id="CHEBI:30013"/>
        <dbReference type="ChEBI" id="CHEBI:43474"/>
        <dbReference type="ChEBI" id="CHEBI:61977"/>
        <dbReference type="EC" id="3.1.3.16"/>
    </reaction>
</comment>
<accession>A0AAW1NS38</accession>
<comment type="caution">
    <text evidence="10">The sequence shown here is derived from an EMBL/GenBank/DDBJ whole genome shotgun (WGS) entry which is preliminary data.</text>
</comment>
<evidence type="ECO:0000256" key="5">
    <source>
        <dbReference type="ARBA" id="ARBA00023211"/>
    </source>
</evidence>
<dbReference type="PRINTS" id="PR00114">
    <property type="entry name" value="STPHPHTASE"/>
</dbReference>
<keyword evidence="5" id="KW-0464">Manganese</keyword>
<dbReference type="Gene3D" id="3.60.21.10">
    <property type="match status" value="1"/>
</dbReference>
<protein>
    <recommendedName>
        <fullName evidence="8">Serine/threonine-protein phosphatase</fullName>
        <ecNumber evidence="8">3.1.3.16</ecNumber>
    </recommendedName>
</protein>
<dbReference type="EMBL" id="JALJOQ010000166">
    <property type="protein sequence ID" value="KAK9792247.1"/>
    <property type="molecule type" value="Genomic_DNA"/>
</dbReference>
<name>A0AAW1NS38_9CHLO</name>
<evidence type="ECO:0000256" key="7">
    <source>
        <dbReference type="ARBA" id="ARBA00048336"/>
    </source>
</evidence>
<keyword evidence="3 8" id="KW-0378">Hydrolase</keyword>
<sequence length="354" mass="39165">MTSPAAPSRQEILAYVSALRSRAEREGDRFARLVGNFPLTVPQLKGLCDASRRALLKEPGLVELKPGLVVVGDIHGQFLSLLDIFQRQGFPPSTRYLFLGDFIDRGEDGLEVMALLLAYKLLYPEQIHLLRGNHEASIITLMYGFYAECLQKLSEEAWKDVCSVFDALPAAAIIGKRMLCLHGGISPQLRNLQEINAIKRPAPLDHEAGDLLTDLVWSDPSPDISGWVKNRRGAGWLFGLRALQSFKRKHGLDVIVRAHETVLTGHTELGNGDCVTVFSAPDYQGYGNIGATMTVNEDLTYAFEIYHPQSCEAVPASPPAPDTRSGQARCVFIFESNFKSEWLDLNISIDIVLT</sequence>
<dbReference type="GO" id="GO:0005634">
    <property type="term" value="C:nucleus"/>
    <property type="evidence" value="ECO:0007669"/>
    <property type="project" value="TreeGrafter"/>
</dbReference>
<dbReference type="InterPro" id="IPR029052">
    <property type="entry name" value="Metallo-depent_PP-like"/>
</dbReference>
<dbReference type="AlphaFoldDB" id="A0AAW1NS38"/>
<evidence type="ECO:0000256" key="8">
    <source>
        <dbReference type="RuleBase" id="RU004273"/>
    </source>
</evidence>
<reference evidence="10 11" key="1">
    <citation type="journal article" date="2024" name="Nat. Commun.">
        <title>Phylogenomics reveals the evolutionary origins of lichenization in chlorophyte algae.</title>
        <authorList>
            <person name="Puginier C."/>
            <person name="Libourel C."/>
            <person name="Otte J."/>
            <person name="Skaloud P."/>
            <person name="Haon M."/>
            <person name="Grisel S."/>
            <person name="Petersen M."/>
            <person name="Berrin J.G."/>
            <person name="Delaux P.M."/>
            <person name="Dal Grande F."/>
            <person name="Keller J."/>
        </authorList>
    </citation>
    <scope>NUCLEOTIDE SEQUENCE [LARGE SCALE GENOMIC DNA]</scope>
    <source>
        <strain evidence="10 11">SAG 2036</strain>
    </source>
</reference>
<evidence type="ECO:0000256" key="3">
    <source>
        <dbReference type="ARBA" id="ARBA00022801"/>
    </source>
</evidence>
<dbReference type="Pfam" id="PF00149">
    <property type="entry name" value="Metallophos"/>
    <property type="match status" value="1"/>
</dbReference>
<dbReference type="Proteomes" id="UP001465755">
    <property type="component" value="Unassembled WGS sequence"/>
</dbReference>
<dbReference type="InterPro" id="IPR004843">
    <property type="entry name" value="Calcineurin-like_PHP"/>
</dbReference>
<evidence type="ECO:0000256" key="4">
    <source>
        <dbReference type="ARBA" id="ARBA00022912"/>
    </source>
</evidence>
<dbReference type="GO" id="GO:0004722">
    <property type="term" value="F:protein serine/threonine phosphatase activity"/>
    <property type="evidence" value="ECO:0007669"/>
    <property type="project" value="UniProtKB-EC"/>
</dbReference>
<dbReference type="InterPro" id="IPR006186">
    <property type="entry name" value="Ser/Thr-sp_prot-phosphatase"/>
</dbReference>
<gene>
    <name evidence="10" type="ORF">WJX73_006160</name>
</gene>
<evidence type="ECO:0000256" key="6">
    <source>
        <dbReference type="ARBA" id="ARBA00047761"/>
    </source>
</evidence>
<comment type="cofactor">
    <cofactor evidence="1">
        <name>Mn(2+)</name>
        <dbReference type="ChEBI" id="CHEBI:29035"/>
    </cofactor>
</comment>
<evidence type="ECO:0000259" key="9">
    <source>
        <dbReference type="PROSITE" id="PS00125"/>
    </source>
</evidence>
<dbReference type="SUPFAM" id="SSF56300">
    <property type="entry name" value="Metallo-dependent phosphatases"/>
    <property type="match status" value="1"/>
</dbReference>
<organism evidence="10 11">
    <name type="scientific">Symbiochloris irregularis</name>
    <dbReference type="NCBI Taxonomy" id="706552"/>
    <lineage>
        <taxon>Eukaryota</taxon>
        <taxon>Viridiplantae</taxon>
        <taxon>Chlorophyta</taxon>
        <taxon>core chlorophytes</taxon>
        <taxon>Trebouxiophyceae</taxon>
        <taxon>Trebouxiales</taxon>
        <taxon>Trebouxiaceae</taxon>
        <taxon>Symbiochloris</taxon>
    </lineage>
</organism>
<comment type="catalytic activity">
    <reaction evidence="6">
        <text>O-phospho-L-seryl-[protein] + H2O = L-seryl-[protein] + phosphate</text>
        <dbReference type="Rhea" id="RHEA:20629"/>
        <dbReference type="Rhea" id="RHEA-COMP:9863"/>
        <dbReference type="Rhea" id="RHEA-COMP:11604"/>
        <dbReference type="ChEBI" id="CHEBI:15377"/>
        <dbReference type="ChEBI" id="CHEBI:29999"/>
        <dbReference type="ChEBI" id="CHEBI:43474"/>
        <dbReference type="ChEBI" id="CHEBI:83421"/>
        <dbReference type="EC" id="3.1.3.16"/>
    </reaction>
</comment>
<proteinExistence type="inferred from homology"/>
<dbReference type="SMART" id="SM00156">
    <property type="entry name" value="PP2Ac"/>
    <property type="match status" value="1"/>
</dbReference>
<dbReference type="PANTHER" id="PTHR11668">
    <property type="entry name" value="SERINE/THREONINE PROTEIN PHOSPHATASE"/>
    <property type="match status" value="1"/>
</dbReference>
<evidence type="ECO:0000256" key="1">
    <source>
        <dbReference type="ARBA" id="ARBA00001936"/>
    </source>
</evidence>
<dbReference type="GO" id="GO:0046872">
    <property type="term" value="F:metal ion binding"/>
    <property type="evidence" value="ECO:0007669"/>
    <property type="project" value="UniProtKB-KW"/>
</dbReference>
<dbReference type="PROSITE" id="PS00125">
    <property type="entry name" value="SER_THR_PHOSPHATASE"/>
    <property type="match status" value="1"/>
</dbReference>
<dbReference type="EC" id="3.1.3.16" evidence="8"/>
<evidence type="ECO:0000313" key="11">
    <source>
        <dbReference type="Proteomes" id="UP001465755"/>
    </source>
</evidence>
<evidence type="ECO:0000256" key="2">
    <source>
        <dbReference type="ARBA" id="ARBA00022723"/>
    </source>
</evidence>
<dbReference type="PANTHER" id="PTHR11668:SF300">
    <property type="entry name" value="SERINE_THREONINE-PROTEIN PHOSPHATASE"/>
    <property type="match status" value="1"/>
</dbReference>
<dbReference type="GO" id="GO:0005737">
    <property type="term" value="C:cytoplasm"/>
    <property type="evidence" value="ECO:0007669"/>
    <property type="project" value="TreeGrafter"/>
</dbReference>
<keyword evidence="4" id="KW-0904">Protein phosphatase</keyword>